<keyword evidence="2" id="KW-1185">Reference proteome</keyword>
<organism evidence="1 2">
    <name type="scientific">Goodea atripinnis</name>
    <dbReference type="NCBI Taxonomy" id="208336"/>
    <lineage>
        <taxon>Eukaryota</taxon>
        <taxon>Metazoa</taxon>
        <taxon>Chordata</taxon>
        <taxon>Craniata</taxon>
        <taxon>Vertebrata</taxon>
        <taxon>Euteleostomi</taxon>
        <taxon>Actinopterygii</taxon>
        <taxon>Neopterygii</taxon>
        <taxon>Teleostei</taxon>
        <taxon>Neoteleostei</taxon>
        <taxon>Acanthomorphata</taxon>
        <taxon>Ovalentaria</taxon>
        <taxon>Atherinomorphae</taxon>
        <taxon>Cyprinodontiformes</taxon>
        <taxon>Goodeidae</taxon>
        <taxon>Goodea</taxon>
    </lineage>
</organism>
<evidence type="ECO:0000313" key="2">
    <source>
        <dbReference type="Proteomes" id="UP001476798"/>
    </source>
</evidence>
<sequence length="124" mass="13922">MLKQYGPDVPKATLQKLVAAFGELRSMADQGTITYPYSTREVVNIVKHLQLYSELRTLTPSYLAVNLIKLFATKFPNEGLANVVRNVFDFDSYNKDMREVLIEALHKHGIPIGAKPTSVNLAKE</sequence>
<protein>
    <submittedName>
        <fullName evidence="1">Uncharacterized protein</fullName>
    </submittedName>
</protein>
<dbReference type="PANTHER" id="PTHR21610:SF9">
    <property type="entry name" value="VON WILLEBRAND FACTOR A DOMAIN-CONTAINING PROTEIN 8"/>
    <property type="match status" value="1"/>
</dbReference>
<proteinExistence type="predicted"/>
<reference evidence="1 2" key="1">
    <citation type="submission" date="2021-06" db="EMBL/GenBank/DDBJ databases">
        <authorList>
            <person name="Palmer J.M."/>
        </authorList>
    </citation>
    <scope>NUCLEOTIDE SEQUENCE [LARGE SCALE GENOMIC DNA]</scope>
    <source>
        <strain evidence="1 2">GA_2019</strain>
        <tissue evidence="1">Muscle</tissue>
    </source>
</reference>
<evidence type="ECO:0000313" key="1">
    <source>
        <dbReference type="EMBL" id="MEQ2172538.1"/>
    </source>
</evidence>
<name>A0ABV0NM99_9TELE</name>
<dbReference type="Proteomes" id="UP001476798">
    <property type="component" value="Unassembled WGS sequence"/>
</dbReference>
<gene>
    <name evidence="1" type="ORF">GOODEAATRI_022086</name>
</gene>
<comment type="caution">
    <text evidence="1">The sequence shown here is derived from an EMBL/GenBank/DDBJ whole genome shotgun (WGS) entry which is preliminary data.</text>
</comment>
<dbReference type="InterPro" id="IPR039891">
    <property type="entry name" value="VWA8"/>
</dbReference>
<dbReference type="EMBL" id="JAHRIO010042201">
    <property type="protein sequence ID" value="MEQ2172538.1"/>
    <property type="molecule type" value="Genomic_DNA"/>
</dbReference>
<dbReference type="PANTHER" id="PTHR21610">
    <property type="entry name" value="VON WILLEBRAND FACTOR A DOMAIN-CONTAINING PROTEIN 8"/>
    <property type="match status" value="1"/>
</dbReference>
<accession>A0ABV0NM99</accession>